<name>A0A367ERR5_9ACTN</name>
<keyword evidence="1" id="KW-0812">Transmembrane</keyword>
<accession>A0A367ERR5</accession>
<dbReference type="AlphaFoldDB" id="A0A367ERR5"/>
<keyword evidence="1" id="KW-0472">Membrane</keyword>
<organism evidence="2 3">
    <name type="scientific">Streptomyces diacarni</name>
    <dbReference type="NCBI Taxonomy" id="2800381"/>
    <lineage>
        <taxon>Bacteria</taxon>
        <taxon>Bacillati</taxon>
        <taxon>Actinomycetota</taxon>
        <taxon>Actinomycetes</taxon>
        <taxon>Kitasatosporales</taxon>
        <taxon>Streptomycetaceae</taxon>
        <taxon>Streptomyces</taxon>
    </lineage>
</organism>
<gene>
    <name evidence="2" type="ORF">DTL70_20385</name>
</gene>
<dbReference type="EMBL" id="QOIN01000047">
    <property type="protein sequence ID" value="RCG20653.1"/>
    <property type="molecule type" value="Genomic_DNA"/>
</dbReference>
<evidence type="ECO:0000313" key="3">
    <source>
        <dbReference type="Proteomes" id="UP000252914"/>
    </source>
</evidence>
<evidence type="ECO:0000313" key="2">
    <source>
        <dbReference type="EMBL" id="RCG20653.1"/>
    </source>
</evidence>
<dbReference type="RefSeq" id="WP_114023420.1">
    <property type="nucleotide sequence ID" value="NZ_JBEYTF010000059.1"/>
</dbReference>
<protein>
    <submittedName>
        <fullName evidence="2">Uncharacterized protein</fullName>
    </submittedName>
</protein>
<keyword evidence="1" id="KW-1133">Transmembrane helix</keyword>
<keyword evidence="3" id="KW-1185">Reference proteome</keyword>
<evidence type="ECO:0000256" key="1">
    <source>
        <dbReference type="SAM" id="Phobius"/>
    </source>
</evidence>
<proteinExistence type="predicted"/>
<feature type="transmembrane region" description="Helical" evidence="1">
    <location>
        <begin position="35"/>
        <end position="59"/>
    </location>
</feature>
<sequence length="71" mass="7942">MRHRFEPSRLLLGLAMIVMAVLYLLDVAGELQLPFWALLIALPAALLLAGCVSLLTFLLRRARGRRREPGT</sequence>
<dbReference type="Proteomes" id="UP000252914">
    <property type="component" value="Unassembled WGS sequence"/>
</dbReference>
<comment type="caution">
    <text evidence="2">The sequence shown here is derived from an EMBL/GenBank/DDBJ whole genome shotgun (WGS) entry which is preliminary data.</text>
</comment>
<feature type="transmembrane region" description="Helical" evidence="1">
    <location>
        <begin position="12"/>
        <end position="29"/>
    </location>
</feature>
<reference evidence="2 3" key="1">
    <citation type="submission" date="2018-06" db="EMBL/GenBank/DDBJ databases">
        <title>Streptomyces reniochalinae sp. nov. and Streptomyces diacarnus sp. nov. from marine sponges.</title>
        <authorList>
            <person name="Li L."/>
        </authorList>
    </citation>
    <scope>NUCLEOTIDE SEQUENCE [LARGE SCALE GENOMIC DNA]</scope>
    <source>
        <strain evidence="2 3">LHW51701</strain>
    </source>
</reference>